<evidence type="ECO:0000313" key="1">
    <source>
        <dbReference type="EMBL" id="MBB5406009.1"/>
    </source>
</evidence>
<reference evidence="1 2" key="1">
    <citation type="submission" date="2020-08" db="EMBL/GenBank/DDBJ databases">
        <title>Genomic Encyclopedia of Type Strains, Phase IV (KMG-V): Genome sequencing to study the core and pangenomes of soil and plant-associated prokaryotes.</title>
        <authorList>
            <person name="Whitman W."/>
        </authorList>
    </citation>
    <scope>NUCLEOTIDE SEQUENCE [LARGE SCALE GENOMIC DNA]</scope>
    <source>
        <strain evidence="1 2">JPY162</strain>
    </source>
</reference>
<proteinExistence type="predicted"/>
<evidence type="ECO:0000313" key="2">
    <source>
        <dbReference type="Proteomes" id="UP000592820"/>
    </source>
</evidence>
<accession>A0A7W8LFD8</accession>
<name>A0A7W8LFD8_9BURK</name>
<sequence length="42" mass="4917">MAIAVNKTKSVVLTDEGLREFERLFKQHFIRSSSEDDNQTKF</sequence>
<dbReference type="AlphaFoldDB" id="A0A7W8LFD8"/>
<protein>
    <submittedName>
        <fullName evidence="1">Uncharacterized protein</fullName>
    </submittedName>
</protein>
<dbReference type="EMBL" id="JACHDE010000056">
    <property type="protein sequence ID" value="MBB5406009.1"/>
    <property type="molecule type" value="Genomic_DNA"/>
</dbReference>
<organism evidence="1 2">
    <name type="scientific">Paraburkholderia youngii</name>
    <dbReference type="NCBI Taxonomy" id="2782701"/>
    <lineage>
        <taxon>Bacteria</taxon>
        <taxon>Pseudomonadati</taxon>
        <taxon>Pseudomonadota</taxon>
        <taxon>Betaproteobacteria</taxon>
        <taxon>Burkholderiales</taxon>
        <taxon>Burkholderiaceae</taxon>
        <taxon>Paraburkholderia</taxon>
    </lineage>
</organism>
<gene>
    <name evidence="1" type="ORF">HDG41_008108</name>
</gene>
<dbReference type="Proteomes" id="UP000592820">
    <property type="component" value="Unassembled WGS sequence"/>
</dbReference>
<comment type="caution">
    <text evidence="1">The sequence shown here is derived from an EMBL/GenBank/DDBJ whole genome shotgun (WGS) entry which is preliminary data.</text>
</comment>